<dbReference type="SMART" id="SM00156">
    <property type="entry name" value="PP2Ac"/>
    <property type="match status" value="1"/>
</dbReference>
<dbReference type="Pfam" id="PF00149">
    <property type="entry name" value="Metallophos"/>
    <property type="match status" value="1"/>
</dbReference>
<comment type="similarity">
    <text evidence="1">Belongs to the PPP phosphatase family.</text>
</comment>
<organism evidence="4 5">
    <name type="scientific">Panagrellus redivivus</name>
    <name type="common">Microworm</name>
    <dbReference type="NCBI Taxonomy" id="6233"/>
    <lineage>
        <taxon>Eukaryota</taxon>
        <taxon>Metazoa</taxon>
        <taxon>Ecdysozoa</taxon>
        <taxon>Nematoda</taxon>
        <taxon>Chromadorea</taxon>
        <taxon>Rhabditida</taxon>
        <taxon>Tylenchina</taxon>
        <taxon>Panagrolaimomorpha</taxon>
        <taxon>Panagrolaimoidea</taxon>
        <taxon>Panagrolaimidae</taxon>
        <taxon>Panagrellus</taxon>
    </lineage>
</organism>
<evidence type="ECO:0000313" key="4">
    <source>
        <dbReference type="Proteomes" id="UP000492821"/>
    </source>
</evidence>
<dbReference type="InterPro" id="IPR050341">
    <property type="entry name" value="PP1_catalytic_subunit"/>
</dbReference>
<dbReference type="GO" id="GO:0004722">
    <property type="term" value="F:protein serine/threonine phosphatase activity"/>
    <property type="evidence" value="ECO:0007669"/>
    <property type="project" value="UniProtKB-EC"/>
</dbReference>
<feature type="compositionally biased region" description="Low complexity" evidence="2">
    <location>
        <begin position="376"/>
        <end position="429"/>
    </location>
</feature>
<reference evidence="5" key="2">
    <citation type="submission" date="2020-10" db="UniProtKB">
        <authorList>
            <consortium name="WormBaseParasite"/>
        </authorList>
    </citation>
    <scope>IDENTIFICATION</scope>
</reference>
<dbReference type="PANTHER" id="PTHR11668:SF285">
    <property type="entry name" value="SERINE_THREONINE-PROTEIN PHOSPHATASE-RELATED"/>
    <property type="match status" value="1"/>
</dbReference>
<dbReference type="Gene3D" id="3.60.21.10">
    <property type="match status" value="1"/>
</dbReference>
<dbReference type="WBParaSite" id="Pan_g1142.t1">
    <property type="protein sequence ID" value="Pan_g1142.t1"/>
    <property type="gene ID" value="Pan_g1142"/>
</dbReference>
<dbReference type="PRINTS" id="PR00114">
    <property type="entry name" value="STPHPHTASE"/>
</dbReference>
<feature type="region of interest" description="Disordered" evidence="2">
    <location>
        <begin position="1"/>
        <end position="22"/>
    </location>
</feature>
<reference evidence="4" key="1">
    <citation type="journal article" date="2013" name="Genetics">
        <title>The draft genome and transcriptome of Panagrellus redivivus are shaped by the harsh demands of a free-living lifestyle.</title>
        <authorList>
            <person name="Srinivasan J."/>
            <person name="Dillman A.R."/>
            <person name="Macchietto M.G."/>
            <person name="Heikkinen L."/>
            <person name="Lakso M."/>
            <person name="Fracchia K.M."/>
            <person name="Antoshechkin I."/>
            <person name="Mortazavi A."/>
            <person name="Wong G."/>
            <person name="Sternberg P.W."/>
        </authorList>
    </citation>
    <scope>NUCLEOTIDE SEQUENCE [LARGE SCALE GENOMIC DNA]</scope>
    <source>
        <strain evidence="4">MT8872</strain>
    </source>
</reference>
<dbReference type="PROSITE" id="PS00125">
    <property type="entry name" value="SER_THR_PHOSPHATASE"/>
    <property type="match status" value="1"/>
</dbReference>
<dbReference type="InterPro" id="IPR029052">
    <property type="entry name" value="Metallo-depent_PP-like"/>
</dbReference>
<feature type="domain" description="Serine/threonine specific protein phosphatases" evidence="3">
    <location>
        <begin position="156"/>
        <end position="161"/>
    </location>
</feature>
<keyword evidence="1" id="KW-0378">Hydrolase</keyword>
<dbReference type="Proteomes" id="UP000492821">
    <property type="component" value="Unassembled WGS sequence"/>
</dbReference>
<sequence>MAGSSTASSRAQSPSNLSSIPTVPSADPTIAYTEHEKKWVAKPEVRGLAKRFVNRLIKHQTIDGFTDDEVNVILNTTIELLSPAPAFIRMTAPVVIFGDTHGQFSDLLRLFGHVGYPPSTRVLFLGDYVDRGRKSIEIVMLLFALKLLYPTQVQVLRGNHECAKMNRLYGFYEQCRRDRGVVLWKKFNQVFNELPLCCLVSERIICMHGGISPDIKSLDTLYKLKKPRTHAECDTGVALDLMWSDPAAGADACCSWQFNKMRNASWMFGTESVKEFNRILDIDIVVRAHEVCRNGHLFYCDKNLVTVFSAPNYCGTDGNAASVMRVSKDLKYSFLTMKPRLNKNDLSKEKMELLDKQNKNDIKSPNPMPKGGPPGLASYSSLDMASSTTSSGTDSSESLASDMSSSAASTASSSCATTDTSSASKSSGK</sequence>
<evidence type="ECO:0000313" key="5">
    <source>
        <dbReference type="WBParaSite" id="Pan_g1142.t1"/>
    </source>
</evidence>
<accession>A0A7E4UQ03</accession>
<dbReference type="GO" id="GO:0005737">
    <property type="term" value="C:cytoplasm"/>
    <property type="evidence" value="ECO:0007669"/>
    <property type="project" value="TreeGrafter"/>
</dbReference>
<protein>
    <recommendedName>
        <fullName evidence="1">Serine/threonine-protein phosphatase</fullName>
        <ecNumber evidence="1">3.1.3.16</ecNumber>
    </recommendedName>
</protein>
<dbReference type="InterPro" id="IPR006186">
    <property type="entry name" value="Ser/Thr-sp_prot-phosphatase"/>
</dbReference>
<feature type="compositionally biased region" description="Low complexity" evidence="2">
    <location>
        <begin position="1"/>
        <end position="15"/>
    </location>
</feature>
<feature type="region of interest" description="Disordered" evidence="2">
    <location>
        <begin position="358"/>
        <end position="429"/>
    </location>
</feature>
<dbReference type="PANTHER" id="PTHR11668">
    <property type="entry name" value="SERINE/THREONINE PROTEIN PHOSPHATASE"/>
    <property type="match status" value="1"/>
</dbReference>
<evidence type="ECO:0000256" key="2">
    <source>
        <dbReference type="SAM" id="MobiDB-lite"/>
    </source>
</evidence>
<dbReference type="InterPro" id="IPR004843">
    <property type="entry name" value="Calcineurin-like_PHP"/>
</dbReference>
<dbReference type="SUPFAM" id="SSF56300">
    <property type="entry name" value="Metallo-dependent phosphatases"/>
    <property type="match status" value="1"/>
</dbReference>
<dbReference type="AlphaFoldDB" id="A0A7E4UQ03"/>
<proteinExistence type="inferred from homology"/>
<keyword evidence="4" id="KW-1185">Reference proteome</keyword>
<name>A0A7E4UQ03_PANRE</name>
<dbReference type="EC" id="3.1.3.16" evidence="1"/>
<comment type="catalytic activity">
    <reaction evidence="1">
        <text>O-phospho-L-threonyl-[protein] + H2O = L-threonyl-[protein] + phosphate</text>
        <dbReference type="Rhea" id="RHEA:47004"/>
        <dbReference type="Rhea" id="RHEA-COMP:11060"/>
        <dbReference type="Rhea" id="RHEA-COMP:11605"/>
        <dbReference type="ChEBI" id="CHEBI:15377"/>
        <dbReference type="ChEBI" id="CHEBI:30013"/>
        <dbReference type="ChEBI" id="CHEBI:43474"/>
        <dbReference type="ChEBI" id="CHEBI:61977"/>
        <dbReference type="EC" id="3.1.3.16"/>
    </reaction>
</comment>
<evidence type="ECO:0000259" key="3">
    <source>
        <dbReference type="PROSITE" id="PS00125"/>
    </source>
</evidence>
<dbReference type="GO" id="GO:0005634">
    <property type="term" value="C:nucleus"/>
    <property type="evidence" value="ECO:0007669"/>
    <property type="project" value="TreeGrafter"/>
</dbReference>
<evidence type="ECO:0000256" key="1">
    <source>
        <dbReference type="RuleBase" id="RU004273"/>
    </source>
</evidence>